<evidence type="ECO:0000259" key="7">
    <source>
        <dbReference type="Pfam" id="PF26254"/>
    </source>
</evidence>
<dbReference type="Proteomes" id="UP000504634">
    <property type="component" value="Unplaced"/>
</dbReference>
<evidence type="ECO:0000313" key="11">
    <source>
        <dbReference type="RefSeq" id="XP_030380620.1"/>
    </source>
</evidence>
<comment type="subcellular location">
    <subcellularLocation>
        <location evidence="1">Golgi apparatus</location>
    </subcellularLocation>
</comment>
<dbReference type="RefSeq" id="XP_030380620.1">
    <property type="nucleotide sequence ID" value="XM_030524760.1"/>
</dbReference>
<dbReference type="Pfam" id="PF26254">
    <property type="entry name" value="Ig_TRAPPC9-Trs120_1st"/>
    <property type="match status" value="1"/>
</dbReference>
<dbReference type="Pfam" id="PF26251">
    <property type="entry name" value="TPR_TRAPPC9-Trs120"/>
    <property type="match status" value="1"/>
</dbReference>
<evidence type="ECO:0000256" key="2">
    <source>
        <dbReference type="ARBA" id="ARBA00008459"/>
    </source>
</evidence>
<dbReference type="PANTHER" id="PTHR21512:SF5">
    <property type="entry name" value="TRAFFICKING PROTEIN PARTICLE COMPLEX SUBUNIT 9"/>
    <property type="match status" value="1"/>
</dbReference>
<feature type="region of interest" description="Disordered" evidence="4">
    <location>
        <begin position="395"/>
        <end position="414"/>
    </location>
</feature>
<organism evidence="10 11">
    <name type="scientific">Drosophila lebanonensis</name>
    <name type="common">Fruit fly</name>
    <name type="synonym">Scaptodrosophila lebanonensis</name>
    <dbReference type="NCBI Taxonomy" id="7225"/>
    <lineage>
        <taxon>Eukaryota</taxon>
        <taxon>Metazoa</taxon>
        <taxon>Ecdysozoa</taxon>
        <taxon>Arthropoda</taxon>
        <taxon>Hexapoda</taxon>
        <taxon>Insecta</taxon>
        <taxon>Pterygota</taxon>
        <taxon>Neoptera</taxon>
        <taxon>Endopterygota</taxon>
        <taxon>Diptera</taxon>
        <taxon>Brachycera</taxon>
        <taxon>Muscomorpha</taxon>
        <taxon>Ephydroidea</taxon>
        <taxon>Drosophilidae</taxon>
        <taxon>Scaptodrosophila</taxon>
    </lineage>
</organism>
<feature type="domain" description="Trs120/TRAPPC9 TPR region" evidence="6">
    <location>
        <begin position="479"/>
        <end position="626"/>
    </location>
</feature>
<comment type="similarity">
    <text evidence="2">Belongs to the NIBP family.</text>
</comment>
<name>A0A6J2TYE6_DROLE</name>
<evidence type="ECO:0000256" key="4">
    <source>
        <dbReference type="SAM" id="MobiDB-lite"/>
    </source>
</evidence>
<sequence length="1352" mass="150324">MRAAVGLMLSHGSVEPVMSRPDYEQTALHHGCLLVLLRGVGPSKPRTLQRAFEKVRRVNNIKVNDSSGATRSVWVRYIHDHPVEHNDWGDFQSHRRVLGLITIGKFENQTELNELCRQHESLKVRYGSTLYETRAIFVGPEADASNHTDGVDGTVNAHAQQQELETIGEHCNDVSTPTKPRLQDEYTTPSNFKAQAFFYREQDSCADLEPRICDFVNALFWVLESRRLERAREKPDKVSLLLAPFEKRDFVGLDMESRNNRKRCVGRVMKNLADLSLQAGLVEDSLSLYHNANETLRSVGDSLWVGACEEGLCSASAMLLYPQLHEMETLHRNASLQEAGTSPLRNMSEKWRASDATKKVNTPDANNISNNMLNNVADTRITSNSSSCSSVSSILTTNSSASGTPTTSSSSTSTISAATFGHQQRNGELPGNILKAEEITNYYRKAIINYSKYRHAAIIETEAALKATRVCIEQNRPLDVAMFLQNILYINLSMTEAERVKRFEIITELYQQIGYQRKAAFFQRLAALKHVQQGSQAPDWNQSYRLMLCSFTGYLLSLDPLEVLENAAGWPALQIDLVQSLITAARRLGHSALATRHMTFLLQTQWDNMSSTEQSEMAVQLQNLSAQCEGSPVPLVLENGTVIPPANLTDLPYCMELQVKDLPAHLRPQRIKIAKADSGPFLFTPIHLNSLDRRDKKKEKNKIAFHWVQNDLSEVSVRLRNPLPFELIITDMRLLTNGVVFESLPQTIILQPHVPTNVSLHGTPIETGQLDLQGYSTHTLGVKSNCRLKHMRGRSFPPNFLVDVIPALPRIDVKTSLPQTATFSNMNSADIVVTSASLTLYNGESASCTITITNESSTLQVEHFELNINSNVDQEVQKKIFRIDEKDLQDKLPIAPLASISFVVHIYAEADFVCPIPAASLHSTAAGGGEYGPSSLTHYSSNLSTSGHASLPSRVSSPQHRRIDPQCASFRSTMSAAQHSLATLSLQPASGTGPPSIGSQYTQHIEAQLRIKYSGGEALTAGYCRQCAVSFNLELLPSAQITSWDVLPAEIASQFYLVLDISNLTAQEMSLNYTHNKNILIEAKESCRVPIPVDRCSLEQVCAARAAEYAENMERELCFRTQLLSFSDALSKLCSTHIAERVKINWLLTGTDIQGIASLRGIVLTQAMIDLTTVSPLQWFISFQDTPVQQHGEVVCVVGQHSMLSIKLCNQSLQPLTNLELTIKFYQDYLNGIENYNLETRVAISGPNIISIPILEKHEQTQHICSVIFFTPGRFKTSIECVSRPQISTNATNDAALLTRSCPGATNLGQLETLASSQQPHLNIMLESSYDEQQTHVWKFIPPIEVTVVEQQ</sequence>
<dbReference type="InterPro" id="IPR058565">
    <property type="entry name" value="Ig_TRAPPC9_Trs120_1st"/>
</dbReference>
<keyword evidence="3" id="KW-0333">Golgi apparatus</keyword>
<dbReference type="Pfam" id="PF26283">
    <property type="entry name" value="Ig_TRAPPC9-Trs120_4th"/>
    <property type="match status" value="1"/>
</dbReference>
<dbReference type="InterPro" id="IPR058567">
    <property type="entry name" value="Ig_TRAPPC9_Trs120_3rd"/>
</dbReference>
<dbReference type="GO" id="GO:0005802">
    <property type="term" value="C:trans-Golgi network"/>
    <property type="evidence" value="ECO:0007669"/>
    <property type="project" value="TreeGrafter"/>
</dbReference>
<dbReference type="InterPro" id="IPR058564">
    <property type="entry name" value="TPR_TRAPPC9_Trs120"/>
</dbReference>
<evidence type="ECO:0000259" key="8">
    <source>
        <dbReference type="Pfam" id="PF26282"/>
    </source>
</evidence>
<accession>A0A6J2TYE6</accession>
<evidence type="ECO:0000256" key="3">
    <source>
        <dbReference type="ARBA" id="ARBA00023034"/>
    </source>
</evidence>
<feature type="domain" description="Trs120/TRAPPC9 N-terminal" evidence="5">
    <location>
        <begin position="80"/>
        <end position="323"/>
    </location>
</feature>
<feature type="domain" description="Trs120/TRAPPC9 fourth Ig-like" evidence="9">
    <location>
        <begin position="1181"/>
        <end position="1348"/>
    </location>
</feature>
<dbReference type="CTD" id="35325"/>
<proteinExistence type="inferred from homology"/>
<evidence type="ECO:0000313" key="10">
    <source>
        <dbReference type="Proteomes" id="UP000504634"/>
    </source>
</evidence>
<dbReference type="OrthoDB" id="27962at2759"/>
<dbReference type="PANTHER" id="PTHR21512">
    <property type="entry name" value="TRAFFICKING PROTEIN PARTICLE COMPLEX SUBUNIT 9"/>
    <property type="match status" value="1"/>
</dbReference>
<evidence type="ECO:0000256" key="1">
    <source>
        <dbReference type="ARBA" id="ARBA00004555"/>
    </source>
</evidence>
<reference evidence="11" key="1">
    <citation type="submission" date="2025-08" db="UniProtKB">
        <authorList>
            <consortium name="RefSeq"/>
        </authorList>
    </citation>
    <scope>IDENTIFICATION</scope>
    <source>
        <strain evidence="11">11010-0011.00</strain>
        <tissue evidence="11">Whole body</tissue>
    </source>
</reference>
<evidence type="ECO:0000259" key="9">
    <source>
        <dbReference type="Pfam" id="PF26283"/>
    </source>
</evidence>
<evidence type="ECO:0000259" key="6">
    <source>
        <dbReference type="Pfam" id="PF26251"/>
    </source>
</evidence>
<feature type="domain" description="Trs120/TRAPPC9 third Ig-like" evidence="8">
    <location>
        <begin position="1053"/>
        <end position="1171"/>
    </location>
</feature>
<dbReference type="GeneID" id="115628577"/>
<evidence type="ECO:0000259" key="5">
    <source>
        <dbReference type="Pfam" id="PF08626"/>
    </source>
</evidence>
<protein>
    <submittedName>
        <fullName evidence="11">Protein brunelleschi</fullName>
    </submittedName>
</protein>
<dbReference type="InterPro" id="IPR058568">
    <property type="entry name" value="Ig_TRAPPC9_Trs120_4th"/>
</dbReference>
<dbReference type="Pfam" id="PF08626">
    <property type="entry name" value="TRAPPC9-Trs120"/>
    <property type="match status" value="1"/>
</dbReference>
<dbReference type="InterPro" id="IPR058563">
    <property type="entry name" value="Trs120_TRAPPC9_N"/>
</dbReference>
<dbReference type="InterPro" id="IPR013935">
    <property type="entry name" value="Trs120_TRAPPC9"/>
</dbReference>
<keyword evidence="10" id="KW-1185">Reference proteome</keyword>
<feature type="domain" description="Trs120/TRAPPC9 first Ig-like" evidence="7">
    <location>
        <begin position="665"/>
        <end position="775"/>
    </location>
</feature>
<dbReference type="Pfam" id="PF26282">
    <property type="entry name" value="Ig_TRAPPC9-Trs120_3rd"/>
    <property type="match status" value="1"/>
</dbReference>
<gene>
    <name evidence="11" type="primary">LOC115628577</name>
</gene>